<proteinExistence type="predicted"/>
<dbReference type="GO" id="GO:0016627">
    <property type="term" value="F:oxidoreductase activity, acting on the CH-CH group of donors"/>
    <property type="evidence" value="ECO:0007669"/>
    <property type="project" value="InterPro"/>
</dbReference>
<comment type="caution">
    <text evidence="2">The sequence shown here is derived from an EMBL/GenBank/DDBJ whole genome shotgun (WGS) entry which is preliminary data.</text>
</comment>
<evidence type="ECO:0000313" key="3">
    <source>
        <dbReference type="Proteomes" id="UP000593567"/>
    </source>
</evidence>
<accession>A0A7J7JXK1</accession>
<dbReference type="Gene3D" id="1.10.540.10">
    <property type="entry name" value="Acyl-CoA dehydrogenase/oxidase, N-terminal domain"/>
    <property type="match status" value="1"/>
</dbReference>
<reference evidence="2" key="1">
    <citation type="submission" date="2020-06" db="EMBL/GenBank/DDBJ databases">
        <title>Draft genome of Bugula neritina, a colonial animal packing powerful symbionts and potential medicines.</title>
        <authorList>
            <person name="Rayko M."/>
        </authorList>
    </citation>
    <scope>NUCLEOTIDE SEQUENCE [LARGE SCALE GENOMIC DNA]</scope>
    <source>
        <strain evidence="2">Kwan_BN1</strain>
    </source>
</reference>
<evidence type="ECO:0000313" key="2">
    <source>
        <dbReference type="EMBL" id="KAF6030411.1"/>
    </source>
</evidence>
<protein>
    <recommendedName>
        <fullName evidence="1">Acyl-coenzyme A oxidase N-terminal domain-containing protein</fullName>
    </recommendedName>
</protein>
<dbReference type="OrthoDB" id="538336at2759"/>
<sequence length="77" mass="8984">MDRDNVYSEAVRMYTTYSQRLKQYNYKDPITNPFGAQSFFKQAVFIGPVFPFNVHHILFLPTILSQGTDDQIAKFCL</sequence>
<name>A0A7J7JXK1_BUGNE</name>
<evidence type="ECO:0000259" key="1">
    <source>
        <dbReference type="Pfam" id="PF14749"/>
    </source>
</evidence>
<feature type="domain" description="Acyl-coenzyme A oxidase N-terminal" evidence="1">
    <location>
        <begin position="1"/>
        <end position="75"/>
    </location>
</feature>
<dbReference type="InterPro" id="IPR037069">
    <property type="entry name" value="AcylCoA_DH/ox_N_sf"/>
</dbReference>
<gene>
    <name evidence="2" type="ORF">EB796_011252</name>
</gene>
<dbReference type="EMBL" id="VXIV02001709">
    <property type="protein sequence ID" value="KAF6030411.1"/>
    <property type="molecule type" value="Genomic_DNA"/>
</dbReference>
<organism evidence="2 3">
    <name type="scientific">Bugula neritina</name>
    <name type="common">Brown bryozoan</name>
    <name type="synonym">Sertularia neritina</name>
    <dbReference type="NCBI Taxonomy" id="10212"/>
    <lineage>
        <taxon>Eukaryota</taxon>
        <taxon>Metazoa</taxon>
        <taxon>Spiralia</taxon>
        <taxon>Lophotrochozoa</taxon>
        <taxon>Bryozoa</taxon>
        <taxon>Gymnolaemata</taxon>
        <taxon>Cheilostomatida</taxon>
        <taxon>Flustrina</taxon>
        <taxon>Buguloidea</taxon>
        <taxon>Bugulidae</taxon>
        <taxon>Bugula</taxon>
    </lineage>
</organism>
<dbReference type="AlphaFoldDB" id="A0A7J7JXK1"/>
<dbReference type="Pfam" id="PF14749">
    <property type="entry name" value="Acyl-CoA_ox_N"/>
    <property type="match status" value="1"/>
</dbReference>
<dbReference type="Proteomes" id="UP000593567">
    <property type="component" value="Unassembled WGS sequence"/>
</dbReference>
<dbReference type="InterPro" id="IPR029320">
    <property type="entry name" value="Acyl-CoA_ox_N"/>
</dbReference>
<dbReference type="GO" id="GO:0050660">
    <property type="term" value="F:flavin adenine dinucleotide binding"/>
    <property type="evidence" value="ECO:0007669"/>
    <property type="project" value="InterPro"/>
</dbReference>
<keyword evidence="3" id="KW-1185">Reference proteome</keyword>